<accession>G0SBN8</accession>
<feature type="chain" id="PRO_5003408995" evidence="1">
    <location>
        <begin position="24"/>
        <end position="232"/>
    </location>
</feature>
<proteinExistence type="predicted"/>
<evidence type="ECO:0000256" key="1">
    <source>
        <dbReference type="SAM" id="SignalP"/>
    </source>
</evidence>
<dbReference type="HOGENOM" id="CLU_073096_0_0_1"/>
<organism evidence="3">
    <name type="scientific">Chaetomium thermophilum (strain DSM 1495 / CBS 144.50 / IMI 039719)</name>
    <name type="common">Thermochaetoides thermophila</name>
    <dbReference type="NCBI Taxonomy" id="759272"/>
    <lineage>
        <taxon>Eukaryota</taxon>
        <taxon>Fungi</taxon>
        <taxon>Dikarya</taxon>
        <taxon>Ascomycota</taxon>
        <taxon>Pezizomycotina</taxon>
        <taxon>Sordariomycetes</taxon>
        <taxon>Sordariomycetidae</taxon>
        <taxon>Sordariales</taxon>
        <taxon>Chaetomiaceae</taxon>
        <taxon>Thermochaetoides</taxon>
    </lineage>
</organism>
<evidence type="ECO:0000313" key="2">
    <source>
        <dbReference type="EMBL" id="EGS18814.1"/>
    </source>
</evidence>
<dbReference type="EMBL" id="GL988045">
    <property type="protein sequence ID" value="EGS18814.1"/>
    <property type="molecule type" value="Genomic_DNA"/>
</dbReference>
<dbReference type="KEGG" id="cthr:CTHT_0054240"/>
<dbReference type="GeneID" id="18259462"/>
<dbReference type="OrthoDB" id="3267335at2759"/>
<protein>
    <submittedName>
        <fullName evidence="2">Uncharacterized protein</fullName>
    </submittedName>
</protein>
<dbReference type="eggNOG" id="ENOG502S1JP">
    <property type="taxonomic scope" value="Eukaryota"/>
</dbReference>
<sequence>MARSKLLAACVAGLLFQAQSLSALNFTVANGQVFTPGLAIVDAPQPGTPLGGDQVEIALDVTTNGRLQLPPYPEESPSMIHNIHIFLYSYTTGRNFTITNGTASANNASLGDIMFQEPGSTVKHISIHQSFRLNGEDHYTIFDMPISVTNSIPESDSRPSCDALDNQPMLSPEQLRESADDMPIMFAPGDATVLQTIDDLRGLGGAAALTAGGWRSMLQLGMAVLVGAWLAM</sequence>
<name>G0SBN8_CHATD</name>
<keyword evidence="3" id="KW-1185">Reference proteome</keyword>
<dbReference type="Proteomes" id="UP000008066">
    <property type="component" value="Unassembled WGS sequence"/>
</dbReference>
<reference evidence="2 3" key="1">
    <citation type="journal article" date="2011" name="Cell">
        <title>Insight into structure and assembly of the nuclear pore complex by utilizing the genome of a eukaryotic thermophile.</title>
        <authorList>
            <person name="Amlacher S."/>
            <person name="Sarges P."/>
            <person name="Flemming D."/>
            <person name="van Noort V."/>
            <person name="Kunze R."/>
            <person name="Devos D.P."/>
            <person name="Arumugam M."/>
            <person name="Bork P."/>
            <person name="Hurt E."/>
        </authorList>
    </citation>
    <scope>NUCLEOTIDE SEQUENCE [LARGE SCALE GENOMIC DNA]</scope>
    <source>
        <strain evidence="3">DSM 1495 / CBS 144.50 / IMI 039719</strain>
    </source>
</reference>
<gene>
    <name evidence="2" type="ORF">CTHT_0054240</name>
</gene>
<dbReference type="AlphaFoldDB" id="G0SBN8"/>
<feature type="signal peptide" evidence="1">
    <location>
        <begin position="1"/>
        <end position="23"/>
    </location>
</feature>
<keyword evidence="1" id="KW-0732">Signal</keyword>
<dbReference type="RefSeq" id="XP_006695759.1">
    <property type="nucleotide sequence ID" value="XM_006695696.1"/>
</dbReference>
<evidence type="ECO:0000313" key="3">
    <source>
        <dbReference type="Proteomes" id="UP000008066"/>
    </source>
</evidence>